<feature type="region of interest" description="Disordered" evidence="1">
    <location>
        <begin position="36"/>
        <end position="321"/>
    </location>
</feature>
<proteinExistence type="predicted"/>
<protein>
    <submittedName>
        <fullName evidence="2">Uncharacterized protein</fullName>
    </submittedName>
</protein>
<reference evidence="2" key="1">
    <citation type="submission" date="2021-01" db="EMBL/GenBank/DDBJ databases">
        <authorList>
            <person name="Corre E."/>
            <person name="Pelletier E."/>
            <person name="Niang G."/>
            <person name="Scheremetjew M."/>
            <person name="Finn R."/>
            <person name="Kale V."/>
            <person name="Holt S."/>
            <person name="Cochrane G."/>
            <person name="Meng A."/>
            <person name="Brown T."/>
            <person name="Cohen L."/>
        </authorList>
    </citation>
    <scope>NUCLEOTIDE SEQUENCE</scope>
    <source>
        <strain evidence="2">CCMP3107</strain>
    </source>
</reference>
<evidence type="ECO:0000256" key="1">
    <source>
        <dbReference type="SAM" id="MobiDB-lite"/>
    </source>
</evidence>
<feature type="compositionally biased region" description="Basic and acidic residues" evidence="1">
    <location>
        <begin position="143"/>
        <end position="154"/>
    </location>
</feature>
<dbReference type="EMBL" id="HBIU01001878">
    <property type="protein sequence ID" value="CAE0620945.1"/>
    <property type="molecule type" value="Transcribed_RNA"/>
</dbReference>
<feature type="compositionally biased region" description="Polar residues" evidence="1">
    <location>
        <begin position="36"/>
        <end position="61"/>
    </location>
</feature>
<organism evidence="2">
    <name type="scientific">Heterosigma akashiwo</name>
    <name type="common">Chromophytic alga</name>
    <name type="synonym">Heterosigma carterae</name>
    <dbReference type="NCBI Taxonomy" id="2829"/>
    <lineage>
        <taxon>Eukaryota</taxon>
        <taxon>Sar</taxon>
        <taxon>Stramenopiles</taxon>
        <taxon>Ochrophyta</taxon>
        <taxon>Raphidophyceae</taxon>
        <taxon>Chattonellales</taxon>
        <taxon>Chattonellaceae</taxon>
        <taxon>Heterosigma</taxon>
    </lineage>
</organism>
<dbReference type="AlphaFoldDB" id="A0A7S3XIU4"/>
<feature type="compositionally biased region" description="Acidic residues" evidence="1">
    <location>
        <begin position="175"/>
        <end position="184"/>
    </location>
</feature>
<feature type="compositionally biased region" description="Basic and acidic residues" evidence="1">
    <location>
        <begin position="240"/>
        <end position="283"/>
    </location>
</feature>
<sequence>MDEEIEKCKTALTKLGVSMNQLKQQIEGQSISLNAECSSSPHAEEIATQTSQEVVSDQQVEGETDFPKNKSEEEADRTETTPPASPPPELNNHTVTFPSKRHNYSRGSSNDDTMVNEEPTTQNKLGDAHSSNGKDMFEQVEVPPERNSNDERENPAASSASDDEILELPAAVSSNDEEHDESEEATPPPSVQRTFSWLEEADSDMDVSKKSEGVPMPRLNTAHRMPDLDSSRRRRSHRLTAADRQGEDEGKGGQRRSDSYRDDDVEDRPFSPCEKRGDVDHSTLKNAVAESQDTKENDEHSSIIDDETLPGGPIMNTTTGKELGLLRPEHDFEQSDPPVSRPIDGGGVLHQEVRQGYCPDDGVIMASKVGAQAASDCDDSLIAECDAMLEDLQHQQIHQQEEGPILSGN</sequence>
<accession>A0A7S3XIU4</accession>
<name>A0A7S3XIU4_HETAK</name>
<gene>
    <name evidence="2" type="ORF">HAKA00212_LOCUS652</name>
</gene>
<feature type="compositionally biased region" description="Polar residues" evidence="1">
    <location>
        <begin position="105"/>
        <end position="133"/>
    </location>
</feature>
<feature type="compositionally biased region" description="Basic and acidic residues" evidence="1">
    <location>
        <begin position="292"/>
        <end position="303"/>
    </location>
</feature>
<evidence type="ECO:0000313" key="2">
    <source>
        <dbReference type="EMBL" id="CAE0620945.1"/>
    </source>
</evidence>